<feature type="signal peptide" evidence="1">
    <location>
        <begin position="1"/>
        <end position="20"/>
    </location>
</feature>
<evidence type="ECO:0000313" key="3">
    <source>
        <dbReference type="Proteomes" id="UP001485459"/>
    </source>
</evidence>
<name>A0ABZ2YNP1_9BACT</name>
<dbReference type="EMBL" id="CP149822">
    <property type="protein sequence ID" value="WZN41364.1"/>
    <property type="molecule type" value="Genomic_DNA"/>
</dbReference>
<keyword evidence="1" id="KW-0732">Signal</keyword>
<protein>
    <submittedName>
        <fullName evidence="2">DUF4252 domain-containing protein</fullName>
    </submittedName>
</protein>
<keyword evidence="3" id="KW-1185">Reference proteome</keyword>
<gene>
    <name evidence="2" type="ORF">WJU16_25700</name>
</gene>
<dbReference type="InterPro" id="IPR025348">
    <property type="entry name" value="DUF4252"/>
</dbReference>
<sequence>MIRSIIAATACILFATTANAQRKTLRQFMVQHYDVASTHKIGLGFLTFRVVSWFIPDHAFDGSMKDIKWALKKVRRVRFYALDMDYGTFSSETINGLKQKLELNNKFELLAEIRHKNANVHLLSNGKNEDRIDNLVVLVQEEGDMMMMHLRTKLTMDDLSKIVQAISNDVKVTVNG</sequence>
<accession>A0ABZ2YNP1</accession>
<evidence type="ECO:0000313" key="2">
    <source>
        <dbReference type="EMBL" id="WZN41364.1"/>
    </source>
</evidence>
<reference evidence="3" key="1">
    <citation type="submission" date="2024-03" db="EMBL/GenBank/DDBJ databases">
        <title>Chitinophaga horti sp. nov., isolated from garden soil.</title>
        <authorList>
            <person name="Lee D.S."/>
            <person name="Han D.M."/>
            <person name="Baek J.H."/>
            <person name="Choi D.G."/>
            <person name="Jeon J.H."/>
            <person name="Jeon C.O."/>
        </authorList>
    </citation>
    <scope>NUCLEOTIDE SEQUENCE [LARGE SCALE GENOMIC DNA]</scope>
    <source>
        <strain evidence="3">GPA1</strain>
    </source>
</reference>
<proteinExistence type="predicted"/>
<dbReference type="Proteomes" id="UP001485459">
    <property type="component" value="Chromosome"/>
</dbReference>
<dbReference type="Pfam" id="PF14060">
    <property type="entry name" value="DUF4252"/>
    <property type="match status" value="1"/>
</dbReference>
<evidence type="ECO:0000256" key="1">
    <source>
        <dbReference type="SAM" id="SignalP"/>
    </source>
</evidence>
<organism evidence="2 3">
    <name type="scientific">Chitinophaga pollutisoli</name>
    <dbReference type="NCBI Taxonomy" id="3133966"/>
    <lineage>
        <taxon>Bacteria</taxon>
        <taxon>Pseudomonadati</taxon>
        <taxon>Bacteroidota</taxon>
        <taxon>Chitinophagia</taxon>
        <taxon>Chitinophagales</taxon>
        <taxon>Chitinophagaceae</taxon>
        <taxon>Chitinophaga</taxon>
    </lineage>
</organism>
<feature type="chain" id="PRO_5045428212" evidence="1">
    <location>
        <begin position="21"/>
        <end position="176"/>
    </location>
</feature>
<dbReference type="RefSeq" id="WP_341836217.1">
    <property type="nucleotide sequence ID" value="NZ_CP149822.1"/>
</dbReference>